<dbReference type="InterPro" id="IPR019289">
    <property type="entry name" value="Phage_tail_E/E"/>
</dbReference>
<sequence>MTTTVPLTKPIEAHGETLSELTLREPTGKDIRLCGMPFRIGAEDGSIIIDTSAMAKMIGGLAGLPPSAIDKMPPSDWSAAMAAVLGFFGMAPAAS</sequence>
<name>A0ABS7ACE4_9PROT</name>
<proteinExistence type="predicted"/>
<dbReference type="EMBL" id="JAHYBZ010000007">
    <property type="protein sequence ID" value="MBW6399982.1"/>
    <property type="molecule type" value="Genomic_DNA"/>
</dbReference>
<dbReference type="RefSeq" id="WP_219764599.1">
    <property type="nucleotide sequence ID" value="NZ_JAHYBZ010000007.1"/>
</dbReference>
<gene>
    <name evidence="1" type="ORF">KPL78_19130</name>
</gene>
<accession>A0ABS7ACE4</accession>
<evidence type="ECO:0000313" key="1">
    <source>
        <dbReference type="EMBL" id="MBW6399982.1"/>
    </source>
</evidence>
<organism evidence="1 2">
    <name type="scientific">Roseomonas alba</name>
    <dbReference type="NCBI Taxonomy" id="2846776"/>
    <lineage>
        <taxon>Bacteria</taxon>
        <taxon>Pseudomonadati</taxon>
        <taxon>Pseudomonadota</taxon>
        <taxon>Alphaproteobacteria</taxon>
        <taxon>Acetobacterales</taxon>
        <taxon>Roseomonadaceae</taxon>
        <taxon>Roseomonas</taxon>
    </lineage>
</organism>
<reference evidence="1 2" key="1">
    <citation type="submission" date="2021-07" db="EMBL/GenBank/DDBJ databases">
        <authorList>
            <person name="So Y."/>
        </authorList>
    </citation>
    <scope>NUCLEOTIDE SEQUENCE [LARGE SCALE GENOMIC DNA]</scope>
    <source>
        <strain evidence="1 2">HJA6</strain>
    </source>
</reference>
<dbReference type="Proteomes" id="UP001196565">
    <property type="component" value="Unassembled WGS sequence"/>
</dbReference>
<dbReference type="Pfam" id="PF10109">
    <property type="entry name" value="Phage_TAC_7"/>
    <property type="match status" value="1"/>
</dbReference>
<comment type="caution">
    <text evidence="1">The sequence shown here is derived from an EMBL/GenBank/DDBJ whole genome shotgun (WGS) entry which is preliminary data.</text>
</comment>
<protein>
    <submittedName>
        <fullName evidence="1">Phage tail assembly protein</fullName>
    </submittedName>
</protein>
<keyword evidence="2" id="KW-1185">Reference proteome</keyword>
<evidence type="ECO:0000313" key="2">
    <source>
        <dbReference type="Proteomes" id="UP001196565"/>
    </source>
</evidence>